<keyword evidence="4" id="KW-1185">Reference proteome</keyword>
<evidence type="ECO:0000256" key="2">
    <source>
        <dbReference type="PROSITE-ProRule" id="PRU00124"/>
    </source>
</evidence>
<dbReference type="InterPro" id="IPR051221">
    <property type="entry name" value="LDLR-related"/>
</dbReference>
<sequence>MSCVIMCNSICVDVVKICDHVTDCDDGIDEKWCGHFSSCISEVPLICSSYQKCYNDSHKCDGFNDCDDMVDELVCPHKVACKGDESFKCDANMKTICSYHVCDSKFDCDDKSDEMNLCRTDENII</sequence>
<dbReference type="PRINTS" id="PR00261">
    <property type="entry name" value="LDLRECEPTOR"/>
</dbReference>
<keyword evidence="1 2" id="KW-1015">Disulfide bond</keyword>
<dbReference type="InterPro" id="IPR002172">
    <property type="entry name" value="LDrepeatLR_classA_rpt"/>
</dbReference>
<dbReference type="PANTHER" id="PTHR22722">
    <property type="entry name" value="LOW-DENSITY LIPOPROTEIN RECEPTOR-RELATED PROTEIN 2-RELATED"/>
    <property type="match status" value="1"/>
</dbReference>
<dbReference type="GO" id="GO:0043235">
    <property type="term" value="C:receptor complex"/>
    <property type="evidence" value="ECO:0007669"/>
    <property type="project" value="TreeGrafter"/>
</dbReference>
<dbReference type="GO" id="GO:0042562">
    <property type="term" value="F:hormone binding"/>
    <property type="evidence" value="ECO:0007669"/>
    <property type="project" value="TreeGrafter"/>
</dbReference>
<dbReference type="EMBL" id="JWZT01002159">
    <property type="protein sequence ID" value="KII70166.1"/>
    <property type="molecule type" value="Genomic_DNA"/>
</dbReference>
<evidence type="ECO:0000256" key="1">
    <source>
        <dbReference type="ARBA" id="ARBA00023157"/>
    </source>
</evidence>
<dbReference type="AlphaFoldDB" id="A0A0C2MS97"/>
<dbReference type="InterPro" id="IPR036055">
    <property type="entry name" value="LDL_receptor-like_sf"/>
</dbReference>
<evidence type="ECO:0000313" key="4">
    <source>
        <dbReference type="Proteomes" id="UP000031668"/>
    </source>
</evidence>
<accession>A0A0C2MS97</accession>
<protein>
    <submittedName>
        <fullName evidence="3">Basement membrane-specific heparan sulfate proteoglycan core protein</fullName>
    </submittedName>
</protein>
<dbReference type="SMART" id="SM00192">
    <property type="entry name" value="LDLa"/>
    <property type="match status" value="3"/>
</dbReference>
<organism evidence="3 4">
    <name type="scientific">Thelohanellus kitauei</name>
    <name type="common">Myxosporean</name>
    <dbReference type="NCBI Taxonomy" id="669202"/>
    <lineage>
        <taxon>Eukaryota</taxon>
        <taxon>Metazoa</taxon>
        <taxon>Cnidaria</taxon>
        <taxon>Myxozoa</taxon>
        <taxon>Myxosporea</taxon>
        <taxon>Bivalvulida</taxon>
        <taxon>Platysporina</taxon>
        <taxon>Myxobolidae</taxon>
        <taxon>Thelohanellus</taxon>
    </lineage>
</organism>
<dbReference type="PROSITE" id="PS50068">
    <property type="entry name" value="LDLRA_2"/>
    <property type="match status" value="2"/>
</dbReference>
<reference evidence="3 4" key="1">
    <citation type="journal article" date="2014" name="Genome Biol. Evol.">
        <title>The genome of the myxosporean Thelohanellus kitauei shows adaptations to nutrient acquisition within its fish host.</title>
        <authorList>
            <person name="Yang Y."/>
            <person name="Xiong J."/>
            <person name="Zhou Z."/>
            <person name="Huo F."/>
            <person name="Miao W."/>
            <person name="Ran C."/>
            <person name="Liu Y."/>
            <person name="Zhang J."/>
            <person name="Feng J."/>
            <person name="Wang M."/>
            <person name="Wang M."/>
            <person name="Wang L."/>
            <person name="Yao B."/>
        </authorList>
    </citation>
    <scope>NUCLEOTIDE SEQUENCE [LARGE SCALE GENOMIC DNA]</scope>
    <source>
        <strain evidence="3">Wuqing</strain>
    </source>
</reference>
<proteinExistence type="predicted"/>
<comment type="caution">
    <text evidence="2">Lacks conserved residue(s) required for the propagation of feature annotation.</text>
</comment>
<dbReference type="GO" id="GO:0006898">
    <property type="term" value="P:receptor-mediated endocytosis"/>
    <property type="evidence" value="ECO:0007669"/>
    <property type="project" value="TreeGrafter"/>
</dbReference>
<dbReference type="OrthoDB" id="9988974at2759"/>
<dbReference type="PANTHER" id="PTHR22722:SF15">
    <property type="entry name" value="LOW-DENSITY LIPOPROTEIN RECEPTOR-RELATED"/>
    <property type="match status" value="1"/>
</dbReference>
<feature type="disulfide bond" evidence="2">
    <location>
        <begin position="60"/>
        <end position="75"/>
    </location>
</feature>
<name>A0A0C2MS97_THEKT</name>
<gene>
    <name evidence="3" type="ORF">RF11_01619</name>
</gene>
<dbReference type="GO" id="GO:0016324">
    <property type="term" value="C:apical plasma membrane"/>
    <property type="evidence" value="ECO:0007669"/>
    <property type="project" value="TreeGrafter"/>
</dbReference>
<dbReference type="SUPFAM" id="SSF57424">
    <property type="entry name" value="LDL receptor-like module"/>
    <property type="match status" value="2"/>
</dbReference>
<dbReference type="Gene3D" id="4.10.400.10">
    <property type="entry name" value="Low-density Lipoprotein Receptor"/>
    <property type="match status" value="2"/>
</dbReference>
<evidence type="ECO:0000313" key="3">
    <source>
        <dbReference type="EMBL" id="KII70166.1"/>
    </source>
</evidence>
<dbReference type="Proteomes" id="UP000031668">
    <property type="component" value="Unassembled WGS sequence"/>
</dbReference>
<comment type="caution">
    <text evidence="3">The sequence shown here is derived from an EMBL/GenBank/DDBJ whole genome shotgun (WGS) entry which is preliminary data.</text>
</comment>